<evidence type="ECO:0000256" key="1">
    <source>
        <dbReference type="ARBA" id="ARBA00023125"/>
    </source>
</evidence>
<protein>
    <submittedName>
        <fullName evidence="3">MerR HTH family regulatory protein</fullName>
    </submittedName>
</protein>
<dbReference type="SUPFAM" id="SSF46955">
    <property type="entry name" value="Putative DNA-binding domain"/>
    <property type="match status" value="1"/>
</dbReference>
<sequence length="193" mass="20700">MAKAPDAFRTISEVAEALHTPAHVLRFWESKFSQIKPVKRAGGRRYYRPDDIALLAGIKHLLHEQGLTIKGAQKLLRENGVKHVASLVGPPIPTEEADTGATPIVESPAPAPEPEVAEAIESAVTPLKVVSDPAPEPSIDLDALTPAEMPSDMPPRWFDASGKLDATVVKGNADAILPLLERLEAVRARMSAS</sequence>
<dbReference type="InterPro" id="IPR009061">
    <property type="entry name" value="DNA-bd_dom_put_sf"/>
</dbReference>
<evidence type="ECO:0000313" key="4">
    <source>
        <dbReference type="Proteomes" id="UP000184074"/>
    </source>
</evidence>
<dbReference type="Gene3D" id="1.10.1660.10">
    <property type="match status" value="1"/>
</dbReference>
<dbReference type="GO" id="GO:0003677">
    <property type="term" value="F:DNA binding"/>
    <property type="evidence" value="ECO:0007669"/>
    <property type="project" value="UniProtKB-KW"/>
</dbReference>
<accession>A0A1M5MGE6</accession>
<name>A0A1M5MGE6_9RHOB</name>
<dbReference type="GO" id="GO:0003700">
    <property type="term" value="F:DNA-binding transcription factor activity"/>
    <property type="evidence" value="ECO:0007669"/>
    <property type="project" value="InterPro"/>
</dbReference>
<dbReference type="PROSITE" id="PS50937">
    <property type="entry name" value="HTH_MERR_2"/>
    <property type="match status" value="1"/>
</dbReference>
<dbReference type="RefSeq" id="WP_072899493.1">
    <property type="nucleotide sequence ID" value="NZ_FQXB01000001.1"/>
</dbReference>
<dbReference type="EMBL" id="FQXB01000001">
    <property type="protein sequence ID" value="SHG76257.1"/>
    <property type="molecule type" value="Genomic_DNA"/>
</dbReference>
<dbReference type="STRING" id="1508389.SAMN05444003_0814"/>
<organism evidence="3 4">
    <name type="scientific">Cognatiyoonia sediminum</name>
    <dbReference type="NCBI Taxonomy" id="1508389"/>
    <lineage>
        <taxon>Bacteria</taxon>
        <taxon>Pseudomonadati</taxon>
        <taxon>Pseudomonadota</taxon>
        <taxon>Alphaproteobacteria</taxon>
        <taxon>Rhodobacterales</taxon>
        <taxon>Paracoccaceae</taxon>
        <taxon>Cognatiyoonia</taxon>
    </lineage>
</organism>
<dbReference type="CDD" id="cd04765">
    <property type="entry name" value="HTH_MlrA-like_sg2"/>
    <property type="match status" value="1"/>
</dbReference>
<dbReference type="InterPro" id="IPR047057">
    <property type="entry name" value="MerR_fam"/>
</dbReference>
<feature type="domain" description="HTH merR-type" evidence="2">
    <location>
        <begin position="10"/>
        <end position="78"/>
    </location>
</feature>
<evidence type="ECO:0000259" key="2">
    <source>
        <dbReference type="PROSITE" id="PS50937"/>
    </source>
</evidence>
<proteinExistence type="predicted"/>
<dbReference type="Pfam" id="PF13411">
    <property type="entry name" value="MerR_1"/>
    <property type="match status" value="1"/>
</dbReference>
<dbReference type="Proteomes" id="UP000184074">
    <property type="component" value="Unassembled WGS sequence"/>
</dbReference>
<reference evidence="3 4" key="1">
    <citation type="submission" date="2016-11" db="EMBL/GenBank/DDBJ databases">
        <authorList>
            <person name="Jaros S."/>
            <person name="Januszkiewicz K."/>
            <person name="Wedrychowicz H."/>
        </authorList>
    </citation>
    <scope>NUCLEOTIDE SEQUENCE [LARGE SCALE GENOMIC DNA]</scope>
    <source>
        <strain evidence="3 4">DSM 28715</strain>
    </source>
</reference>
<evidence type="ECO:0000313" key="3">
    <source>
        <dbReference type="EMBL" id="SHG76257.1"/>
    </source>
</evidence>
<keyword evidence="4" id="KW-1185">Reference proteome</keyword>
<dbReference type="AlphaFoldDB" id="A0A1M5MGE6"/>
<dbReference type="PANTHER" id="PTHR30204">
    <property type="entry name" value="REDOX-CYCLING DRUG-SENSING TRANSCRIPTIONAL ACTIVATOR SOXR"/>
    <property type="match status" value="1"/>
</dbReference>
<dbReference type="InterPro" id="IPR000551">
    <property type="entry name" value="MerR-type_HTH_dom"/>
</dbReference>
<dbReference type="SMART" id="SM00422">
    <property type="entry name" value="HTH_MERR"/>
    <property type="match status" value="1"/>
</dbReference>
<gene>
    <name evidence="3" type="ORF">SAMN05444003_0814</name>
</gene>
<dbReference type="OrthoDB" id="9810140at2"/>
<dbReference type="PANTHER" id="PTHR30204:SF15">
    <property type="entry name" value="BLL5018 PROTEIN"/>
    <property type="match status" value="1"/>
</dbReference>
<keyword evidence="1" id="KW-0238">DNA-binding</keyword>